<reference evidence="2 3" key="1">
    <citation type="submission" date="2016-11" db="EMBL/GenBank/DDBJ databases">
        <title>Paenibacillus species isolates.</title>
        <authorList>
            <person name="Beno S.M."/>
        </authorList>
    </citation>
    <scope>NUCLEOTIDE SEQUENCE [LARGE SCALE GENOMIC DNA]</scope>
    <source>
        <strain evidence="2 3">FSL R5-0378</strain>
    </source>
</reference>
<dbReference type="RefSeq" id="WP_076164688.1">
    <property type="nucleotide sequence ID" value="NZ_MRTP01000001.1"/>
</dbReference>
<dbReference type="SUPFAM" id="SSF47413">
    <property type="entry name" value="lambda repressor-like DNA-binding domains"/>
    <property type="match status" value="1"/>
</dbReference>
<gene>
    <name evidence="2" type="ORF">BK138_00790</name>
</gene>
<dbReference type="InterPro" id="IPR001387">
    <property type="entry name" value="Cro/C1-type_HTH"/>
</dbReference>
<dbReference type="Pfam" id="PF17765">
    <property type="entry name" value="MLTR_LBD"/>
    <property type="match status" value="1"/>
</dbReference>
<dbReference type="SMART" id="SM00530">
    <property type="entry name" value="HTH_XRE"/>
    <property type="match status" value="1"/>
</dbReference>
<organism evidence="2 3">
    <name type="scientific">Paenibacillus rhizosphaerae</name>
    <dbReference type="NCBI Taxonomy" id="297318"/>
    <lineage>
        <taxon>Bacteria</taxon>
        <taxon>Bacillati</taxon>
        <taxon>Bacillota</taxon>
        <taxon>Bacilli</taxon>
        <taxon>Bacillales</taxon>
        <taxon>Paenibacillaceae</taxon>
        <taxon>Paenibacillus</taxon>
    </lineage>
</organism>
<dbReference type="CDD" id="cd00093">
    <property type="entry name" value="HTH_XRE"/>
    <property type="match status" value="1"/>
</dbReference>
<proteinExistence type="predicted"/>
<name>A0A1R1EZG5_9BACL</name>
<evidence type="ECO:0000259" key="1">
    <source>
        <dbReference type="SMART" id="SM00530"/>
    </source>
</evidence>
<dbReference type="PANTHER" id="PTHR35010:SF2">
    <property type="entry name" value="BLL4672 PROTEIN"/>
    <property type="match status" value="1"/>
</dbReference>
<dbReference type="Proteomes" id="UP000187172">
    <property type="component" value="Unassembled WGS sequence"/>
</dbReference>
<accession>A0A1R1EZG5</accession>
<comment type="caution">
    <text evidence="2">The sequence shown here is derived from an EMBL/GenBank/DDBJ whole genome shotgun (WGS) entry which is preliminary data.</text>
</comment>
<keyword evidence="3" id="KW-1185">Reference proteome</keyword>
<dbReference type="Gene3D" id="1.10.260.40">
    <property type="entry name" value="lambda repressor-like DNA-binding domains"/>
    <property type="match status" value="1"/>
</dbReference>
<sequence length="276" mass="32117">MEEDLKRRKELGAFLKSRRTRISPADLGIQSAPHRRAKGLRREEVADIAGVSNIWYTWLEQGRDVRPSAQVLDSLGKALQLNRYELLHLYTLAEHRPPAKDWMSDIHMDPSLQRMLDKLEPFPAYIRGPRWDTLAWNHAACELFGDFNQMNVLERNSLWRMFARPDYPDLLPDWPYVAQSLLAQFRTSYGQHIGDPSFEELVDLLKKTSEMFNQWWDHHEVLGIPLGLKRFNHPRLGELAFEHQSLTVADYPDLKMTVYIPVQVDTSRVEKGPGES</sequence>
<evidence type="ECO:0000313" key="2">
    <source>
        <dbReference type="EMBL" id="OMF57198.1"/>
    </source>
</evidence>
<dbReference type="Pfam" id="PF13560">
    <property type="entry name" value="HTH_31"/>
    <property type="match status" value="1"/>
</dbReference>
<dbReference type="InterPro" id="IPR041413">
    <property type="entry name" value="MLTR_LBD"/>
</dbReference>
<dbReference type="InterPro" id="IPR010982">
    <property type="entry name" value="Lambda_DNA-bd_dom_sf"/>
</dbReference>
<evidence type="ECO:0000313" key="3">
    <source>
        <dbReference type="Proteomes" id="UP000187172"/>
    </source>
</evidence>
<protein>
    <recommendedName>
        <fullName evidence="1">HTH cro/C1-type domain-containing protein</fullName>
    </recommendedName>
</protein>
<dbReference type="AlphaFoldDB" id="A0A1R1EZG5"/>
<dbReference type="STRING" id="297318.BK138_00790"/>
<dbReference type="EMBL" id="MRTP01000001">
    <property type="protein sequence ID" value="OMF57198.1"/>
    <property type="molecule type" value="Genomic_DNA"/>
</dbReference>
<feature type="domain" description="HTH cro/C1-type" evidence="1">
    <location>
        <begin position="14"/>
        <end position="86"/>
    </location>
</feature>
<dbReference type="PANTHER" id="PTHR35010">
    <property type="entry name" value="BLL4672 PROTEIN-RELATED"/>
    <property type="match status" value="1"/>
</dbReference>
<dbReference type="GO" id="GO:0003677">
    <property type="term" value="F:DNA binding"/>
    <property type="evidence" value="ECO:0007669"/>
    <property type="project" value="InterPro"/>
</dbReference>
<dbReference type="Gene3D" id="3.30.450.180">
    <property type="match status" value="1"/>
</dbReference>